<feature type="domain" description="Fido" evidence="1">
    <location>
        <begin position="140"/>
        <end position="282"/>
    </location>
</feature>
<reference evidence="2 3" key="1">
    <citation type="submission" date="2020-08" db="EMBL/GenBank/DDBJ databases">
        <title>Sequencing the genomes of 1000 actinobacteria strains.</title>
        <authorList>
            <person name="Klenk H.-P."/>
        </authorList>
    </citation>
    <scope>NUCLEOTIDE SEQUENCE [LARGE SCALE GENOMIC DNA]</scope>
    <source>
        <strain evidence="2 3">DSM 45084</strain>
    </source>
</reference>
<dbReference type="SUPFAM" id="SSF140931">
    <property type="entry name" value="Fic-like"/>
    <property type="match status" value="1"/>
</dbReference>
<comment type="caution">
    <text evidence="2">The sequence shown here is derived from an EMBL/GenBank/DDBJ whole genome shotgun (WGS) entry which is preliminary data.</text>
</comment>
<dbReference type="Proteomes" id="UP000542674">
    <property type="component" value="Unassembled WGS sequence"/>
</dbReference>
<dbReference type="InterPro" id="IPR036597">
    <property type="entry name" value="Fido-like_dom_sf"/>
</dbReference>
<keyword evidence="3" id="KW-1185">Reference proteome</keyword>
<dbReference type="EMBL" id="JACHJS010000001">
    <property type="protein sequence ID" value="MBB4967241.1"/>
    <property type="molecule type" value="Genomic_DNA"/>
</dbReference>
<organism evidence="2 3">
    <name type="scientific">Saccharothrix violaceirubra</name>
    <dbReference type="NCBI Taxonomy" id="413306"/>
    <lineage>
        <taxon>Bacteria</taxon>
        <taxon>Bacillati</taxon>
        <taxon>Actinomycetota</taxon>
        <taxon>Actinomycetes</taxon>
        <taxon>Pseudonocardiales</taxon>
        <taxon>Pseudonocardiaceae</taxon>
        <taxon>Saccharothrix</taxon>
    </lineage>
</organism>
<accession>A0A7W7T6I4</accession>
<protein>
    <submittedName>
        <fullName evidence="2">Fic family protein</fullName>
    </submittedName>
</protein>
<dbReference type="AlphaFoldDB" id="A0A7W7T6I4"/>
<evidence type="ECO:0000313" key="3">
    <source>
        <dbReference type="Proteomes" id="UP000542674"/>
    </source>
</evidence>
<dbReference type="Gene3D" id="1.10.3290.10">
    <property type="entry name" value="Fido-like domain"/>
    <property type="match status" value="1"/>
</dbReference>
<name>A0A7W7T6I4_9PSEU</name>
<evidence type="ECO:0000313" key="2">
    <source>
        <dbReference type="EMBL" id="MBB4967241.1"/>
    </source>
</evidence>
<dbReference type="InterPro" id="IPR003812">
    <property type="entry name" value="Fido"/>
</dbReference>
<proteinExistence type="predicted"/>
<sequence length="383" mass="42040">MTNRRLPAGSWLPVGRLPGIPAALCAEGAYLPRPLPSTLDFPVATYRRAADAMLLLGRLDEAATRSPVRSTLVRATRVRDARSSANLAGIVLGLTEAFAEELLVSQGEGPLPRTGHSRLVTPFLAAYRYGLDRVGAGEPVDDTMIGGVSAIMTGAPGPRRRTGVGWLGRKPERAYLLTASGAHLAASVEQWSTTAREISDQPVILKIGLLHYQLEVLQPFPTANGHVARTYSMLAMVESGLLRDQVLPLSVWLNDSLDEYQRQIRRVVDTGEVHHWLDFYTTAIRDQAYDQLGLIAALDGLIAEFRRLVSGDTVYAKVAEDLVGFPVTNHRAIQERYGVTRKFSTDVTRRLVDLGILSSWEGRGYRQVFVCDPVLDLLTLYPA</sequence>
<evidence type="ECO:0000259" key="1">
    <source>
        <dbReference type="PROSITE" id="PS51459"/>
    </source>
</evidence>
<dbReference type="RefSeq" id="WP_184671777.1">
    <property type="nucleotide sequence ID" value="NZ_BAABAI010000048.1"/>
</dbReference>
<gene>
    <name evidence="2" type="ORF">F4559_004600</name>
</gene>
<dbReference type="PROSITE" id="PS51459">
    <property type="entry name" value="FIDO"/>
    <property type="match status" value="1"/>
</dbReference>